<dbReference type="GO" id="GO:0016829">
    <property type="term" value="F:lyase activity"/>
    <property type="evidence" value="ECO:0007669"/>
    <property type="project" value="UniProtKB-KW"/>
</dbReference>
<evidence type="ECO:0000256" key="4">
    <source>
        <dbReference type="ARBA" id="ARBA00023014"/>
    </source>
</evidence>
<keyword evidence="4" id="KW-0411">Iron-sulfur</keyword>
<reference evidence="5" key="1">
    <citation type="submission" date="2019-03" db="EMBL/GenBank/DDBJ databases">
        <authorList>
            <person name="Hao L."/>
        </authorList>
    </citation>
    <scope>NUCLEOTIDE SEQUENCE</scope>
</reference>
<dbReference type="Gene3D" id="1.20.1270.370">
    <property type="match status" value="1"/>
</dbReference>
<dbReference type="GO" id="GO:0051536">
    <property type="term" value="F:iron-sulfur cluster binding"/>
    <property type="evidence" value="ECO:0007669"/>
    <property type="project" value="UniProtKB-KW"/>
</dbReference>
<evidence type="ECO:0000313" key="5">
    <source>
        <dbReference type="EMBL" id="VFU17894.1"/>
    </source>
</evidence>
<sequence>MKKIAYFDTSHDMPEEIISAAGFIPYRILGQVHEPAGPADQYLPEYSCPFACSCLTEVLQASDSWAGIVFANGCDTTSRHFEIWKLHVNTPFIHWFNSPVEDGQSAVKFFVEELRRLIAHIEECYSQEISTTTLRRAISDANEVKFLLGRLSSYRAVKDISNREYFEAVKKALQGSKSQVIRELREMVAAWAYRPVFPEGKKRFLLTGSDVTYGEWMDFLDECGIRVVRDDLSLGERYFARLIPENADPLEALASYYLSIPRPAAKTSIARRVDYLLQAVRQTPVDGVISQNLKFCEPYAQESVTVNRALKDQGLKLIHLEREYTAAPDQQAVDKLHAFIETL</sequence>
<name>A0A485M6K5_9ZZZZ</name>
<evidence type="ECO:0000256" key="2">
    <source>
        <dbReference type="ARBA" id="ARBA00022723"/>
    </source>
</evidence>
<dbReference type="Pfam" id="PF06050">
    <property type="entry name" value="HGD-D"/>
    <property type="match status" value="1"/>
</dbReference>
<dbReference type="Gene3D" id="3.40.50.11890">
    <property type="match status" value="1"/>
</dbReference>
<dbReference type="PANTHER" id="PTHR30548">
    <property type="entry name" value="2-HYDROXYGLUTARYL-COA DEHYDRATASE, D-COMPONENT-RELATED"/>
    <property type="match status" value="1"/>
</dbReference>
<dbReference type="EMBL" id="CAADRM010000141">
    <property type="protein sequence ID" value="VFU17894.1"/>
    <property type="molecule type" value="Genomic_DNA"/>
</dbReference>
<evidence type="ECO:0000256" key="1">
    <source>
        <dbReference type="ARBA" id="ARBA00005806"/>
    </source>
</evidence>
<organism evidence="5">
    <name type="scientific">anaerobic digester metagenome</name>
    <dbReference type="NCBI Taxonomy" id="1263854"/>
    <lineage>
        <taxon>unclassified sequences</taxon>
        <taxon>metagenomes</taxon>
        <taxon>ecological metagenomes</taxon>
    </lineage>
</organism>
<protein>
    <submittedName>
        <fullName evidence="5">R-phenyllactate dehydratase beta subunit</fullName>
        <ecNumber evidence="5">4.2.1.-</ecNumber>
    </submittedName>
</protein>
<dbReference type="PANTHER" id="PTHR30548:SF5">
    <property type="entry name" value="SUBUNIT OF OXYGEN-SENSITIVE 2-HYDROXYISOCAPROYL-COA DEHYDRATASE"/>
    <property type="match status" value="1"/>
</dbReference>
<accession>A0A485M6K5</accession>
<dbReference type="GO" id="GO:0046872">
    <property type="term" value="F:metal ion binding"/>
    <property type="evidence" value="ECO:0007669"/>
    <property type="project" value="UniProtKB-KW"/>
</dbReference>
<gene>
    <name evidence="5" type="primary">fldC</name>
    <name evidence="5" type="ORF">SCFA_740016</name>
</gene>
<proteinExistence type="inferred from homology"/>
<keyword evidence="2" id="KW-0479">Metal-binding</keyword>
<keyword evidence="5" id="KW-0456">Lyase</keyword>
<keyword evidence="3" id="KW-0408">Iron</keyword>
<dbReference type="AlphaFoldDB" id="A0A485M6K5"/>
<dbReference type="EC" id="4.2.1.-" evidence="5"/>
<evidence type="ECO:0000256" key="3">
    <source>
        <dbReference type="ARBA" id="ARBA00023004"/>
    </source>
</evidence>
<dbReference type="InterPro" id="IPR010327">
    <property type="entry name" value="FldB/FldC_alpha/beta"/>
</dbReference>
<dbReference type="Gene3D" id="3.40.50.11900">
    <property type="match status" value="1"/>
</dbReference>
<comment type="similarity">
    <text evidence="1">Belongs to the FldB/FldC dehydratase alpha/beta subunit family.</text>
</comment>